<keyword evidence="1" id="KW-1133">Transmembrane helix</keyword>
<keyword evidence="3" id="KW-1185">Reference proteome</keyword>
<dbReference type="GO" id="GO:0016020">
    <property type="term" value="C:membrane"/>
    <property type="evidence" value="ECO:0007669"/>
    <property type="project" value="InterPro"/>
</dbReference>
<keyword evidence="1" id="KW-0472">Membrane</keyword>
<sequence>MIIGYVFSFNLGEESSITIGLFGLSIVIGGYDLFKVGLKNLTKLQFDMKTLMTIAIIGAAIIGEWEKVL</sequence>
<proteinExistence type="predicted"/>
<dbReference type="STRING" id="1298598.JCM21714_1825"/>
<gene>
    <name evidence="2" type="ORF">JCM21714_1825</name>
</gene>
<dbReference type="eggNOG" id="COG2217">
    <property type="taxonomic scope" value="Bacteria"/>
</dbReference>
<protein>
    <submittedName>
        <fullName evidence="2">Lead, cadmium, zinc and mercury transporting ATPase</fullName>
    </submittedName>
</protein>
<dbReference type="InterPro" id="IPR027256">
    <property type="entry name" value="P-typ_ATPase_IB"/>
</dbReference>
<organism evidence="2 3">
    <name type="scientific">Gracilibacillus boraciitolerans JCM 21714</name>
    <dbReference type="NCBI Taxonomy" id="1298598"/>
    <lineage>
        <taxon>Bacteria</taxon>
        <taxon>Bacillati</taxon>
        <taxon>Bacillota</taxon>
        <taxon>Bacilli</taxon>
        <taxon>Bacillales</taxon>
        <taxon>Bacillaceae</taxon>
        <taxon>Gracilibacillus</taxon>
    </lineage>
</organism>
<dbReference type="PRINTS" id="PR00941">
    <property type="entry name" value="CDATPASE"/>
</dbReference>
<dbReference type="Proteomes" id="UP000019102">
    <property type="component" value="Unassembled WGS sequence"/>
</dbReference>
<name>W4VI10_9BACI</name>
<dbReference type="GO" id="GO:0019829">
    <property type="term" value="F:ATPase-coupled monoatomic cation transmembrane transporter activity"/>
    <property type="evidence" value="ECO:0007669"/>
    <property type="project" value="InterPro"/>
</dbReference>
<feature type="transmembrane region" description="Helical" evidence="1">
    <location>
        <begin position="15"/>
        <end position="34"/>
    </location>
</feature>
<accession>W4VI10</accession>
<keyword evidence="1" id="KW-0812">Transmembrane</keyword>
<reference evidence="2 3" key="1">
    <citation type="journal article" date="2014" name="Genome Announc.">
        <title>Draft Genome Sequence of the Boron-Tolerant and Moderately Halotolerant Bacterium Gracilibacillus boraciitolerans JCM 21714T.</title>
        <authorList>
            <person name="Ahmed I."/>
            <person name="Oshima K."/>
            <person name="Suda W."/>
            <person name="Kitamura K."/>
            <person name="Iida T."/>
            <person name="Ohmori Y."/>
            <person name="Fujiwara T."/>
            <person name="Hattori M."/>
            <person name="Ohkuma M."/>
        </authorList>
    </citation>
    <scope>NUCLEOTIDE SEQUENCE [LARGE SCALE GENOMIC DNA]</scope>
    <source>
        <strain evidence="2 3">JCM 21714</strain>
    </source>
</reference>
<dbReference type="EMBL" id="BAVS01000007">
    <property type="protein sequence ID" value="GAE92806.1"/>
    <property type="molecule type" value="Genomic_DNA"/>
</dbReference>
<evidence type="ECO:0000256" key="1">
    <source>
        <dbReference type="SAM" id="Phobius"/>
    </source>
</evidence>
<dbReference type="AlphaFoldDB" id="W4VI10"/>
<evidence type="ECO:0000313" key="3">
    <source>
        <dbReference type="Proteomes" id="UP000019102"/>
    </source>
</evidence>
<comment type="caution">
    <text evidence="2">The sequence shown here is derived from an EMBL/GenBank/DDBJ whole genome shotgun (WGS) entry which is preliminary data.</text>
</comment>
<evidence type="ECO:0000313" key="2">
    <source>
        <dbReference type="EMBL" id="GAE92806.1"/>
    </source>
</evidence>